<dbReference type="Gene3D" id="3.40.50.1000">
    <property type="entry name" value="HAD superfamily/HAD-like"/>
    <property type="match status" value="1"/>
</dbReference>
<sequence length="81" mass="8426">MGNDLMVSKAKPSPDIYHKALSDLHLDSQDCIAIEDTSASMSAALAAGIRCVGFPGAFARDNDFTGALVVTDILSPAQLST</sequence>
<dbReference type="SUPFAM" id="SSF56784">
    <property type="entry name" value="HAD-like"/>
    <property type="match status" value="1"/>
</dbReference>
<organism evidence="1">
    <name type="scientific">uncultured marine bacterium Ant4D3</name>
    <dbReference type="NCBI Taxonomy" id="360423"/>
    <lineage>
        <taxon>Bacteria</taxon>
        <taxon>environmental samples</taxon>
    </lineage>
</organism>
<dbReference type="EMBL" id="DQ295237">
    <property type="protein sequence ID" value="ABC25253.1"/>
    <property type="molecule type" value="Genomic_DNA"/>
</dbReference>
<protein>
    <submittedName>
        <fullName evidence="1">CbbY protein</fullName>
    </submittedName>
</protein>
<dbReference type="InterPro" id="IPR006439">
    <property type="entry name" value="HAD-SF_hydro_IA"/>
</dbReference>
<accession>Q2PYH4</accession>
<dbReference type="AlphaFoldDB" id="Q2PYH4"/>
<dbReference type="PANTHER" id="PTHR42896:SF2">
    <property type="entry name" value="CBBY-LIKE PROTEIN"/>
    <property type="match status" value="1"/>
</dbReference>
<dbReference type="PANTHER" id="PTHR42896">
    <property type="entry name" value="XYLULOSE-1,5-BISPHOSPHATE (XUBP) PHOSPHATASE"/>
    <property type="match status" value="1"/>
</dbReference>
<dbReference type="InterPro" id="IPR036412">
    <property type="entry name" value="HAD-like_sf"/>
</dbReference>
<proteinExistence type="predicted"/>
<dbReference type="NCBIfam" id="TIGR01509">
    <property type="entry name" value="HAD-SF-IA-v3"/>
    <property type="match status" value="1"/>
</dbReference>
<reference evidence="1" key="1">
    <citation type="journal article" date="2006" name="Appl. Environ. Microbiol.">
        <title>Comparative genomics of DNA fragments from six Antarctic marine planktonic bacteria.</title>
        <authorList>
            <person name="Grzymski J.J."/>
            <person name="Carter B.J."/>
            <person name="DeLong E.F."/>
            <person name="Feldman R.A."/>
            <person name="Ghadiri A."/>
            <person name="Murray A.E."/>
        </authorList>
    </citation>
    <scope>NUCLEOTIDE SEQUENCE</scope>
</reference>
<dbReference type="InterPro" id="IPR044999">
    <property type="entry name" value="CbbY-like"/>
</dbReference>
<dbReference type="GO" id="GO:0016787">
    <property type="term" value="F:hydrolase activity"/>
    <property type="evidence" value="ECO:0007669"/>
    <property type="project" value="InterPro"/>
</dbReference>
<dbReference type="Pfam" id="PF13419">
    <property type="entry name" value="HAD_2"/>
    <property type="match status" value="1"/>
</dbReference>
<evidence type="ECO:0000313" key="1">
    <source>
        <dbReference type="EMBL" id="ABC25253.1"/>
    </source>
</evidence>
<dbReference type="InterPro" id="IPR041492">
    <property type="entry name" value="HAD_2"/>
</dbReference>
<dbReference type="InterPro" id="IPR023214">
    <property type="entry name" value="HAD_sf"/>
</dbReference>
<name>Q2PYH4_9BACT</name>